<dbReference type="EMBL" id="JACJVO010000051">
    <property type="protein sequence ID" value="MBB6735631.1"/>
    <property type="molecule type" value="Genomic_DNA"/>
</dbReference>
<evidence type="ECO:0000256" key="3">
    <source>
        <dbReference type="SAM" id="MobiDB-lite"/>
    </source>
</evidence>
<dbReference type="Gene3D" id="3.40.50.720">
    <property type="entry name" value="NAD(P)-binding Rossmann-like Domain"/>
    <property type="match status" value="1"/>
</dbReference>
<keyword evidence="2" id="KW-0560">Oxidoreductase</keyword>
<dbReference type="InterPro" id="IPR020904">
    <property type="entry name" value="Sc_DH/Rdtase_CS"/>
</dbReference>
<dbReference type="SUPFAM" id="SSF51735">
    <property type="entry name" value="NAD(P)-binding Rossmann-fold domains"/>
    <property type="match status" value="1"/>
</dbReference>
<dbReference type="Proteomes" id="UP000564644">
    <property type="component" value="Unassembled WGS sequence"/>
</dbReference>
<dbReference type="InterPro" id="IPR002347">
    <property type="entry name" value="SDR_fam"/>
</dbReference>
<dbReference type="InterPro" id="IPR036291">
    <property type="entry name" value="NAD(P)-bd_dom_sf"/>
</dbReference>
<dbReference type="PANTHER" id="PTHR48107:SF16">
    <property type="entry name" value="NADPH-DEPENDENT ALDEHYDE REDUCTASE 1, CHLOROPLASTIC"/>
    <property type="match status" value="1"/>
</dbReference>
<reference evidence="4 5" key="1">
    <citation type="submission" date="2020-08" db="EMBL/GenBank/DDBJ databases">
        <title>Cohnella phylogeny.</title>
        <authorList>
            <person name="Dunlap C."/>
        </authorList>
    </citation>
    <scope>NUCLEOTIDE SEQUENCE [LARGE SCALE GENOMIC DNA]</scope>
    <source>
        <strain evidence="4 5">CBP 2801</strain>
    </source>
</reference>
<dbReference type="GO" id="GO:0016614">
    <property type="term" value="F:oxidoreductase activity, acting on CH-OH group of donors"/>
    <property type="evidence" value="ECO:0007669"/>
    <property type="project" value="UniProtKB-ARBA"/>
</dbReference>
<feature type="compositionally biased region" description="Polar residues" evidence="3">
    <location>
        <begin position="1"/>
        <end position="13"/>
    </location>
</feature>
<protein>
    <submittedName>
        <fullName evidence="4">SDR family oxidoreductase</fullName>
    </submittedName>
</protein>
<proteinExistence type="inferred from homology"/>
<dbReference type="NCBIfam" id="NF005214">
    <property type="entry name" value="PRK06701.1"/>
    <property type="match status" value="1"/>
</dbReference>
<organism evidence="4 5">
    <name type="scientific">Cohnella zeiphila</name>
    <dbReference type="NCBI Taxonomy" id="2761120"/>
    <lineage>
        <taxon>Bacteria</taxon>
        <taxon>Bacillati</taxon>
        <taxon>Bacillota</taxon>
        <taxon>Bacilli</taxon>
        <taxon>Bacillales</taxon>
        <taxon>Paenibacillaceae</taxon>
        <taxon>Cohnella</taxon>
    </lineage>
</organism>
<dbReference type="FunFam" id="3.40.50.720:FF:000084">
    <property type="entry name" value="Short-chain dehydrogenase reductase"/>
    <property type="match status" value="1"/>
</dbReference>
<dbReference type="PRINTS" id="PR00081">
    <property type="entry name" value="GDHRDH"/>
</dbReference>
<dbReference type="CDD" id="cd05355">
    <property type="entry name" value="SDR_c1"/>
    <property type="match status" value="1"/>
</dbReference>
<dbReference type="AlphaFoldDB" id="A0A7X0ST50"/>
<sequence length="296" mass="31541">MTNASEQAGQQPSRPDHFPPQHQDRQPGLESDMMPRPEAESPVYKAAGKLAGKVAVISGGDSGIGRAVAIAFAKEGADVAILYLSEFTDARETQRQVEEEGRRCLILDGDVGDAVFCRKSIADIVQAFGRLDIVVNNAAEQHPQNKLEQISQQQLEKTFRTNVFGMFYLTQAALSHLKPGSAIVNTASITAYKGSPTLLDYSATKGAIVAFTRSLALNVIGQGIRVNAVAPGPIWTPLIPSTFDANAVAKFGSDTPMKRAGQPDELAPAYVYLASEDSSYVAGQVIHVNGGEVVNG</sequence>
<evidence type="ECO:0000256" key="1">
    <source>
        <dbReference type="ARBA" id="ARBA00006484"/>
    </source>
</evidence>
<evidence type="ECO:0000313" key="5">
    <source>
        <dbReference type="Proteomes" id="UP000564644"/>
    </source>
</evidence>
<dbReference type="PANTHER" id="PTHR48107">
    <property type="entry name" value="NADPH-DEPENDENT ALDEHYDE REDUCTASE-LIKE PROTEIN, CHLOROPLASTIC-RELATED"/>
    <property type="match status" value="1"/>
</dbReference>
<gene>
    <name evidence="4" type="ORF">H7C18_32445</name>
</gene>
<comment type="similarity">
    <text evidence="1">Belongs to the short-chain dehydrogenases/reductases (SDR) family.</text>
</comment>
<feature type="region of interest" description="Disordered" evidence="3">
    <location>
        <begin position="1"/>
        <end position="36"/>
    </location>
</feature>
<name>A0A7X0ST50_9BACL</name>
<accession>A0A7X0ST50</accession>
<keyword evidence="5" id="KW-1185">Reference proteome</keyword>
<feature type="compositionally biased region" description="Basic and acidic residues" evidence="3">
    <location>
        <begin position="14"/>
        <end position="36"/>
    </location>
</feature>
<dbReference type="RefSeq" id="WP_185133278.1">
    <property type="nucleotide sequence ID" value="NZ_JACJVO010000051.1"/>
</dbReference>
<dbReference type="PROSITE" id="PS00061">
    <property type="entry name" value="ADH_SHORT"/>
    <property type="match status" value="1"/>
</dbReference>
<evidence type="ECO:0000313" key="4">
    <source>
        <dbReference type="EMBL" id="MBB6735631.1"/>
    </source>
</evidence>
<dbReference type="Pfam" id="PF13561">
    <property type="entry name" value="adh_short_C2"/>
    <property type="match status" value="1"/>
</dbReference>
<dbReference type="PRINTS" id="PR00080">
    <property type="entry name" value="SDRFAMILY"/>
</dbReference>
<comment type="caution">
    <text evidence="4">The sequence shown here is derived from an EMBL/GenBank/DDBJ whole genome shotgun (WGS) entry which is preliminary data.</text>
</comment>
<evidence type="ECO:0000256" key="2">
    <source>
        <dbReference type="ARBA" id="ARBA00023002"/>
    </source>
</evidence>
<dbReference type="GO" id="GO:0008206">
    <property type="term" value="P:bile acid metabolic process"/>
    <property type="evidence" value="ECO:0007669"/>
    <property type="project" value="UniProtKB-ARBA"/>
</dbReference>